<organism evidence="1 2">
    <name type="scientific">Fusarium torulosum</name>
    <dbReference type="NCBI Taxonomy" id="33205"/>
    <lineage>
        <taxon>Eukaryota</taxon>
        <taxon>Fungi</taxon>
        <taxon>Dikarya</taxon>
        <taxon>Ascomycota</taxon>
        <taxon>Pezizomycotina</taxon>
        <taxon>Sordariomycetes</taxon>
        <taxon>Hypocreomycetidae</taxon>
        <taxon>Hypocreales</taxon>
        <taxon>Nectriaceae</taxon>
        <taxon>Fusarium</taxon>
    </lineage>
</organism>
<dbReference type="SUPFAM" id="SSF110296">
    <property type="entry name" value="Oligoxyloglucan reducing end-specific cellobiohydrolase"/>
    <property type="match status" value="2"/>
</dbReference>
<dbReference type="Gene3D" id="2.130.10.10">
    <property type="entry name" value="YVTN repeat-like/Quinoprotein amine dehydrogenase"/>
    <property type="match status" value="4"/>
</dbReference>
<dbReference type="Proteomes" id="UP001187734">
    <property type="component" value="Unassembled WGS sequence"/>
</dbReference>
<dbReference type="EMBL" id="ONZP01000565">
    <property type="protein sequence ID" value="SPJ87237.1"/>
    <property type="molecule type" value="Genomic_DNA"/>
</dbReference>
<name>A0AAE8MLB9_9HYPO</name>
<reference evidence="1" key="1">
    <citation type="submission" date="2018-03" db="EMBL/GenBank/DDBJ databases">
        <authorList>
            <person name="Guldener U."/>
        </authorList>
    </citation>
    <scope>NUCLEOTIDE SEQUENCE</scope>
</reference>
<comment type="caution">
    <text evidence="1">The sequence shown here is derived from an EMBL/GenBank/DDBJ whole genome shotgun (WGS) entry which is preliminary data.</text>
</comment>
<dbReference type="PANTHER" id="PTHR43739">
    <property type="entry name" value="XYLOGLUCANASE (EUROFUNG)"/>
    <property type="match status" value="1"/>
</dbReference>
<dbReference type="GO" id="GO:0010411">
    <property type="term" value="P:xyloglucan metabolic process"/>
    <property type="evidence" value="ECO:0007669"/>
    <property type="project" value="TreeGrafter"/>
</dbReference>
<keyword evidence="2" id="KW-1185">Reference proteome</keyword>
<accession>A0AAE8MLB9</accession>
<dbReference type="InterPro" id="IPR052025">
    <property type="entry name" value="Xyloglucanase_GH74"/>
</dbReference>
<dbReference type="CDD" id="cd15482">
    <property type="entry name" value="Sialidase_non-viral"/>
    <property type="match status" value="2"/>
</dbReference>
<evidence type="ECO:0008006" key="3">
    <source>
        <dbReference type="Google" id="ProtNLM"/>
    </source>
</evidence>
<sequence>MEGSHKIPFYARRSPVHDWRTNIFTLVHGRDLKRLTRARDAAYDIKLSNIAKRGRKTGHKAGYDPAGAGSPWYSIGPRNVNGRVRALAVHPTDPNVVYCGAASGGVWKTVDGGQTWDALWDTQESLAVGAVAVAPSQPNTVYVGSGEWTPGWGASYGGAGIYVTTNGGLTWSRRAAIQSRRISRLVVHPTNPKRLWACGDAGMETSMDGGISWTTLRTDIVTDIALDPLDSSTIFIAVANNGFYKSTDSGSTFMLLPGSPTGTAVSSFPIMAIGKSGAHTNKFIIIKMDANVQTSIDGGNTFTTTNPPPGGNVWTGWADVIAVAPDDENILIWGCASLAVTIDGGTSWTVKGVHADQHVAFFAPSNPSIVYFGNDGGVWKSDDKGSTITKVSNGLIITQFYNINFWRTYSNVLGGGAQDNGVVLTTGSESWNTIYGGDGGWVLIDPTNPRIIYTESQNADLRKSTDGGSTWTAITAGLQGPQPWEGILVMDPNDPLRVVFGTDRVLRSTDGAATPWTNVSQVLIGTVTAIAIDPSNSSRILAGTTAGRVYRSDDGGNSQPWAEKTGTLPSRLISSIYVLGNTVMVSISGLSFATSSQSVFRSTDAGDTWVDVSGDLSDVVGNGLVADPSDADQTWYLATDTGVFRTTNGGTSWDAFDNGIQNVPCSGLVVDPSTNTLYCSTFGRGAYKVDITQGVIKSEVDLYVRDNNIDTGERFPSPSGVPDPLLPAPENANFWMSPDIKVNHAPVFSSASAVFDGVVFDTVLEHQDPYRGQSNLFYVQVHNRGWMPANNVWVRAFIANAATGLPNLPGPLVPPQFDVLSSGAWTPVGPAQHISTLIPNRPGVVSWDFVIPPAETTHSCCLLVVSSDENIFNDTNTDVATLVQFNKQVALKNLHIVDPGPAPMGPTLQGIDFYNPAREKSLISIVINPSKFSAGRIGLLFPRVSLSDPDRQTHGVTLTELAPGDPVGQWYVRGADKETCELLHRRFLACDRSRIFVFDPHLASMLYGIELERKQTLKAILVSTLNNNVYMDGPSRLEIIQLAGGRVVGGATFQYGYALPPIEMKPLCRRIRVTADEADWRPRWRECHFLVRVSMGRNGDYRIGERLLAPKRDKSFDNDDGGYDCGMAIKHEVIFDGIVREGESLSLTILEIHTRDGEKTELFYHKFDGNFGIRPWLGEHSGAGKQCFRIKYGVDEVDDGGAGAETD</sequence>
<dbReference type="AlphaFoldDB" id="A0AAE8MLB9"/>
<proteinExistence type="predicted"/>
<evidence type="ECO:0000313" key="2">
    <source>
        <dbReference type="Proteomes" id="UP001187734"/>
    </source>
</evidence>
<protein>
    <recommendedName>
        <fullName evidence="3">Sortilin N-terminal domain-containing protein</fullName>
    </recommendedName>
</protein>
<gene>
    <name evidence="1" type="ORF">FTOL_12199</name>
</gene>
<evidence type="ECO:0000313" key="1">
    <source>
        <dbReference type="EMBL" id="SPJ87237.1"/>
    </source>
</evidence>
<dbReference type="PANTHER" id="PTHR43739:SF5">
    <property type="entry name" value="EXO-ALPHA-SIALIDASE"/>
    <property type="match status" value="1"/>
</dbReference>
<dbReference type="InterPro" id="IPR015943">
    <property type="entry name" value="WD40/YVTN_repeat-like_dom_sf"/>
</dbReference>